<reference evidence="1" key="1">
    <citation type="journal article" date="2014" name="Front. Microbiol.">
        <title>High frequency of phylogenetically diverse reductive dehalogenase-homologous genes in deep subseafloor sedimentary metagenomes.</title>
        <authorList>
            <person name="Kawai M."/>
            <person name="Futagami T."/>
            <person name="Toyoda A."/>
            <person name="Takaki Y."/>
            <person name="Nishi S."/>
            <person name="Hori S."/>
            <person name="Arai W."/>
            <person name="Tsubouchi T."/>
            <person name="Morono Y."/>
            <person name="Uchiyama I."/>
            <person name="Ito T."/>
            <person name="Fujiyama A."/>
            <person name="Inagaki F."/>
            <person name="Takami H."/>
        </authorList>
    </citation>
    <scope>NUCLEOTIDE SEQUENCE</scope>
    <source>
        <strain evidence="1">Expedition CK06-06</strain>
    </source>
</reference>
<accession>X1C6L5</accession>
<dbReference type="AlphaFoldDB" id="X1C6L5"/>
<protein>
    <submittedName>
        <fullName evidence="1">Uncharacterized protein</fullName>
    </submittedName>
</protein>
<name>X1C6L5_9ZZZZ</name>
<organism evidence="1">
    <name type="scientific">marine sediment metagenome</name>
    <dbReference type="NCBI Taxonomy" id="412755"/>
    <lineage>
        <taxon>unclassified sequences</taxon>
        <taxon>metagenomes</taxon>
        <taxon>ecological metagenomes</taxon>
    </lineage>
</organism>
<proteinExistence type="predicted"/>
<dbReference type="EMBL" id="BART01023061">
    <property type="protein sequence ID" value="GAH03731.1"/>
    <property type="molecule type" value="Genomic_DNA"/>
</dbReference>
<evidence type="ECO:0000313" key="1">
    <source>
        <dbReference type="EMBL" id="GAH03731.1"/>
    </source>
</evidence>
<comment type="caution">
    <text evidence="1">The sequence shown here is derived from an EMBL/GenBank/DDBJ whole genome shotgun (WGS) entry which is preliminary data.</text>
</comment>
<sequence length="68" mass="8156">MYVREGVDEVWFRMWNSDDAKLWDEHGWVPYEAITKAQGMYQIKDFDPKQAYDIQIAQALIKEDKQSE</sequence>
<gene>
    <name evidence="1" type="ORF">S01H4_42065</name>
</gene>